<gene>
    <name evidence="1" type="ORF">UFOVP114_29</name>
</gene>
<proteinExistence type="predicted"/>
<name>A0A6J5L475_9CAUD</name>
<accession>A0A6J5L475</accession>
<evidence type="ECO:0000313" key="1">
    <source>
        <dbReference type="EMBL" id="CAB4128402.1"/>
    </source>
</evidence>
<reference evidence="1" key="1">
    <citation type="submission" date="2020-04" db="EMBL/GenBank/DDBJ databases">
        <authorList>
            <person name="Chiriac C."/>
            <person name="Salcher M."/>
            <person name="Ghai R."/>
            <person name="Kavagutti S V."/>
        </authorList>
    </citation>
    <scope>NUCLEOTIDE SEQUENCE</scope>
</reference>
<dbReference type="EMBL" id="LR796230">
    <property type="protein sequence ID" value="CAB4128402.1"/>
    <property type="molecule type" value="Genomic_DNA"/>
</dbReference>
<organism evidence="1">
    <name type="scientific">uncultured Caudovirales phage</name>
    <dbReference type="NCBI Taxonomy" id="2100421"/>
    <lineage>
        <taxon>Viruses</taxon>
        <taxon>Duplodnaviria</taxon>
        <taxon>Heunggongvirae</taxon>
        <taxon>Uroviricota</taxon>
        <taxon>Caudoviricetes</taxon>
        <taxon>Peduoviridae</taxon>
        <taxon>Maltschvirus</taxon>
        <taxon>Maltschvirus maltsch</taxon>
    </lineage>
</organism>
<protein>
    <submittedName>
        <fullName evidence="1">Uncharacterized protein</fullName>
    </submittedName>
</protein>
<sequence length="70" mass="8373">MTDLESLNKLRLTLYRIGAEQAAQLVSEAWCEIRLQRETAKIRAEWDLIAARKKRKLQAWWRKTRMFPKG</sequence>